<accession>A0AAV6GY22</accession>
<evidence type="ECO:0000313" key="4">
    <source>
        <dbReference type="EMBL" id="KAG5278762.1"/>
    </source>
</evidence>
<keyword evidence="1 2" id="KW-0430">Lectin</keyword>
<evidence type="ECO:0000256" key="2">
    <source>
        <dbReference type="RuleBase" id="RU102079"/>
    </source>
</evidence>
<dbReference type="Gene3D" id="2.60.120.200">
    <property type="match status" value="1"/>
</dbReference>
<comment type="caution">
    <text evidence="4">The sequence shown here is derived from an EMBL/GenBank/DDBJ whole genome shotgun (WGS) entry which is preliminary data.</text>
</comment>
<dbReference type="PANTHER" id="PTHR11346">
    <property type="entry name" value="GALECTIN"/>
    <property type="match status" value="1"/>
</dbReference>
<dbReference type="AlphaFoldDB" id="A0AAV6GY22"/>
<protein>
    <recommendedName>
        <fullName evidence="2">Galectin</fullName>
    </recommendedName>
</protein>
<dbReference type="GO" id="GO:0030246">
    <property type="term" value="F:carbohydrate binding"/>
    <property type="evidence" value="ECO:0007669"/>
    <property type="project" value="UniProtKB-UniRule"/>
</dbReference>
<dbReference type="SUPFAM" id="SSF49899">
    <property type="entry name" value="Concanavalin A-like lectins/glucanases"/>
    <property type="match status" value="1"/>
</dbReference>
<keyword evidence="5" id="KW-1185">Reference proteome</keyword>
<dbReference type="FunFam" id="2.60.120.200:FF:000021">
    <property type="entry name" value="Galectin"/>
    <property type="match status" value="1"/>
</dbReference>
<dbReference type="EMBL" id="JADWDJ010000007">
    <property type="protein sequence ID" value="KAG5278762.1"/>
    <property type="molecule type" value="Genomic_DNA"/>
</dbReference>
<dbReference type="SMART" id="SM00276">
    <property type="entry name" value="GLECT"/>
    <property type="match status" value="1"/>
</dbReference>
<dbReference type="GO" id="GO:0005615">
    <property type="term" value="C:extracellular space"/>
    <property type="evidence" value="ECO:0007669"/>
    <property type="project" value="TreeGrafter"/>
</dbReference>
<name>A0AAV6GY22_9TELE</name>
<evidence type="ECO:0000256" key="1">
    <source>
        <dbReference type="ARBA" id="ARBA00022734"/>
    </source>
</evidence>
<dbReference type="GO" id="GO:0043236">
    <property type="term" value="F:laminin binding"/>
    <property type="evidence" value="ECO:0007669"/>
    <property type="project" value="TreeGrafter"/>
</dbReference>
<dbReference type="Pfam" id="PF00337">
    <property type="entry name" value="Gal-bind_lectin"/>
    <property type="match status" value="1"/>
</dbReference>
<dbReference type="Proteomes" id="UP000823561">
    <property type="component" value="Chromosome 7"/>
</dbReference>
<organism evidence="4 5">
    <name type="scientific">Alosa alosa</name>
    <name type="common">allis shad</name>
    <dbReference type="NCBI Taxonomy" id="278164"/>
    <lineage>
        <taxon>Eukaryota</taxon>
        <taxon>Metazoa</taxon>
        <taxon>Chordata</taxon>
        <taxon>Craniata</taxon>
        <taxon>Vertebrata</taxon>
        <taxon>Euteleostomi</taxon>
        <taxon>Actinopterygii</taxon>
        <taxon>Neopterygii</taxon>
        <taxon>Teleostei</taxon>
        <taxon>Clupei</taxon>
        <taxon>Clupeiformes</taxon>
        <taxon>Clupeoidei</taxon>
        <taxon>Clupeidae</taxon>
        <taxon>Alosa</taxon>
    </lineage>
</organism>
<dbReference type="PROSITE" id="PS51304">
    <property type="entry name" value="GALECTIN"/>
    <property type="match status" value="1"/>
</dbReference>
<dbReference type="CDD" id="cd00070">
    <property type="entry name" value="GLECT"/>
    <property type="match status" value="1"/>
</dbReference>
<dbReference type="InterPro" id="IPR013320">
    <property type="entry name" value="ConA-like_dom_sf"/>
</dbReference>
<sequence length="160" mass="17993">MSPTTQATRLSSFLQTAVQSGTSSLTKVKMLTLKNMSFKAGQELKITGKATSGTGFSINIGHSEDNLALHFNPRFSEHGDNQTIVCNSKKEGTWQGEQRESAFPFRPHEEFKITMEFSNQEFHIKLPSGHKMQFPNRFGDKKFKHIHVTGDVKIQGIDIH</sequence>
<feature type="domain" description="Galectin" evidence="3">
    <location>
        <begin position="30"/>
        <end position="160"/>
    </location>
</feature>
<evidence type="ECO:0000313" key="5">
    <source>
        <dbReference type="Proteomes" id="UP000823561"/>
    </source>
</evidence>
<dbReference type="InterPro" id="IPR044156">
    <property type="entry name" value="Galectin-like"/>
</dbReference>
<evidence type="ECO:0000259" key="3">
    <source>
        <dbReference type="PROSITE" id="PS51304"/>
    </source>
</evidence>
<reference evidence="4" key="1">
    <citation type="submission" date="2020-10" db="EMBL/GenBank/DDBJ databases">
        <title>Chromosome-scale genome assembly of the Allis shad, Alosa alosa.</title>
        <authorList>
            <person name="Margot Z."/>
            <person name="Christophe K."/>
            <person name="Cabau C."/>
            <person name="Louis A."/>
            <person name="Berthelot C."/>
            <person name="Parey E."/>
            <person name="Roest Crollius H."/>
            <person name="Montfort J."/>
            <person name="Robinson-Rechavi M."/>
            <person name="Bucao C."/>
            <person name="Bouchez O."/>
            <person name="Gislard M."/>
            <person name="Lluch J."/>
            <person name="Milhes M."/>
            <person name="Lampietro C."/>
            <person name="Lopez Roques C."/>
            <person name="Donnadieu C."/>
            <person name="Braasch I."/>
            <person name="Desvignes T."/>
            <person name="Postlethwait J."/>
            <person name="Bobe J."/>
            <person name="Guiguen Y."/>
        </authorList>
    </citation>
    <scope>NUCLEOTIDE SEQUENCE</scope>
    <source>
        <strain evidence="4">M-15738</strain>
        <tissue evidence="4">Blood</tissue>
    </source>
</reference>
<dbReference type="SMART" id="SM00908">
    <property type="entry name" value="Gal-bind_lectin"/>
    <property type="match status" value="1"/>
</dbReference>
<dbReference type="InterPro" id="IPR001079">
    <property type="entry name" value="Galectin_CRD"/>
</dbReference>
<proteinExistence type="predicted"/>
<dbReference type="GO" id="GO:0016936">
    <property type="term" value="F:galactoside binding"/>
    <property type="evidence" value="ECO:0007669"/>
    <property type="project" value="TreeGrafter"/>
</dbReference>
<gene>
    <name evidence="4" type="ORF">AALO_G00102460</name>
</gene>
<dbReference type="PANTHER" id="PTHR11346:SF97">
    <property type="entry name" value="GALECTIN-1"/>
    <property type="match status" value="1"/>
</dbReference>